<dbReference type="Proteomes" id="UP001419268">
    <property type="component" value="Unassembled WGS sequence"/>
</dbReference>
<proteinExistence type="predicted"/>
<accession>A0AAP0EL23</accession>
<dbReference type="EMBL" id="JBBNAG010000011">
    <property type="protein sequence ID" value="KAK9095455.1"/>
    <property type="molecule type" value="Genomic_DNA"/>
</dbReference>
<dbReference type="AlphaFoldDB" id="A0AAP0EL23"/>
<evidence type="ECO:0000313" key="1">
    <source>
        <dbReference type="EMBL" id="KAK9095455.1"/>
    </source>
</evidence>
<name>A0AAP0EL23_9MAGN</name>
<keyword evidence="2" id="KW-1185">Reference proteome</keyword>
<sequence>MLTEYQYIEEKTPKKKSQEELSVIDHVCLEGAMANEVLFLSPTSLFFKIWLYFFCNNPS</sequence>
<reference evidence="1 2" key="1">
    <citation type="submission" date="2024-01" db="EMBL/GenBank/DDBJ databases">
        <title>Genome assemblies of Stephania.</title>
        <authorList>
            <person name="Yang L."/>
        </authorList>
    </citation>
    <scope>NUCLEOTIDE SEQUENCE [LARGE SCALE GENOMIC DNA]</scope>
    <source>
        <strain evidence="1">JXDWG</strain>
        <tissue evidence="1">Leaf</tissue>
    </source>
</reference>
<organism evidence="1 2">
    <name type="scientific">Stephania cephalantha</name>
    <dbReference type="NCBI Taxonomy" id="152367"/>
    <lineage>
        <taxon>Eukaryota</taxon>
        <taxon>Viridiplantae</taxon>
        <taxon>Streptophyta</taxon>
        <taxon>Embryophyta</taxon>
        <taxon>Tracheophyta</taxon>
        <taxon>Spermatophyta</taxon>
        <taxon>Magnoliopsida</taxon>
        <taxon>Ranunculales</taxon>
        <taxon>Menispermaceae</taxon>
        <taxon>Menispermoideae</taxon>
        <taxon>Cissampelideae</taxon>
        <taxon>Stephania</taxon>
    </lineage>
</organism>
<evidence type="ECO:0000313" key="2">
    <source>
        <dbReference type="Proteomes" id="UP001419268"/>
    </source>
</evidence>
<protein>
    <submittedName>
        <fullName evidence="1">Uncharacterized protein</fullName>
    </submittedName>
</protein>
<gene>
    <name evidence="1" type="ORF">Scep_026924</name>
</gene>
<comment type="caution">
    <text evidence="1">The sequence shown here is derived from an EMBL/GenBank/DDBJ whole genome shotgun (WGS) entry which is preliminary data.</text>
</comment>